<organism evidence="1 2">
    <name type="scientific">Derxia gummosa DSM 723</name>
    <dbReference type="NCBI Taxonomy" id="1121388"/>
    <lineage>
        <taxon>Bacteria</taxon>
        <taxon>Pseudomonadati</taxon>
        <taxon>Pseudomonadota</taxon>
        <taxon>Betaproteobacteria</taxon>
        <taxon>Burkholderiales</taxon>
        <taxon>Alcaligenaceae</taxon>
        <taxon>Derxia</taxon>
    </lineage>
</organism>
<name>A0A8B6XCT7_9BURK</name>
<reference evidence="2" key="1">
    <citation type="submission" date="2025-08" db="UniProtKB">
        <authorList>
            <consortium name="RefSeq"/>
        </authorList>
    </citation>
    <scope>IDENTIFICATION</scope>
</reference>
<sequence length="310" mass="34008">MRDLACYRSISPSLLTDYKTNFSGRYAAQTSSYIEQAKRCKGSNGDASRIIDTTFPSIFAPVAEHEFGFNVQYGDTRPGTAMVSHGFAKASPAISQRGYDAIEYIVYANAMASELQAYTTHGNWNLHVDTSPEFATQFINGLRRQGLNAYLASVDIDIQRAPRASAIPKSPSLVEALSELVVARLEDEGFTEMDDDELKQHTGKTREQMSNTVVKQVSFGARNLMNGRVPQFRLLMKKSGVPCTREGRGAIAAYLFTLEGESGVQVDFGGFSAMLIGFGTCASSANSAKEYIRNLVDESKEAVLDELSRR</sequence>
<evidence type="ECO:0000313" key="1">
    <source>
        <dbReference type="Proteomes" id="UP000675920"/>
    </source>
</evidence>
<evidence type="ECO:0000313" key="2">
    <source>
        <dbReference type="RefSeq" id="WP_156924519.1"/>
    </source>
</evidence>
<dbReference type="AlphaFoldDB" id="A0A8B6XCT7"/>
<keyword evidence="1" id="KW-1185">Reference proteome</keyword>
<proteinExistence type="predicted"/>
<dbReference type="Proteomes" id="UP000675920">
    <property type="component" value="Unplaced"/>
</dbReference>
<accession>A0A8B6XCT7</accession>
<protein>
    <submittedName>
        <fullName evidence="2">Uncharacterized protein</fullName>
    </submittedName>
</protein>
<dbReference type="RefSeq" id="WP_156924519.1">
    <property type="nucleotide sequence ID" value="NZ_KI519499.1"/>
</dbReference>